<dbReference type="Pfam" id="PF03140">
    <property type="entry name" value="DUF247"/>
    <property type="match status" value="2"/>
</dbReference>
<dbReference type="InterPro" id="IPR004158">
    <property type="entry name" value="DUF247_pln"/>
</dbReference>
<sequence length="452" mass="51343">MLVKPRGQYDQKRTSEDGKTNKTDTSSISSGELKDFPAPSVRTSERDPVANLIQGKLQGIPKSSGESNCCIYRVPKSFRKGNKQSYYKPWAVPIGPYHLGAGGGLEVMQAFKFNYVKAFLDRYNKMNLDLCVQTVRTWEAKARSSYAQPFELSNMRDPIYGKPRMIEDVSHDMILIENQLPLFVLEGLFTQIGGTLDVSFPDLTHEFFKQLVKIEKFPGHVVCHEVKHFVDFVRHFYYLPSLPLDEEQREDNNNVVCECPSVTTLDEAGIKFVTKTCTSSSFLDIQFTDGVLRIPGFAIDDWTTTLFLNLIAFEQCHEHAVKYISHYIIFLMRCMIRTSKDVDLLVQNKIISSRPGSSRDLLTLLDHIGKDVGLGPIGTRRSQRKPQYDIVGSIRPHNGFQFCTRTTLLQIAIYSVEPFDLGLKERRMIRVKILMTDLQEAGDEGGGFGRNQ</sequence>
<gene>
    <name evidence="2" type="ORF">ORAREDHAP_LOCUS44187</name>
</gene>
<organism evidence="2 3">
    <name type="scientific">Prunus armeniaca</name>
    <name type="common">Apricot</name>
    <name type="synonym">Armeniaca vulgaris</name>
    <dbReference type="NCBI Taxonomy" id="36596"/>
    <lineage>
        <taxon>Eukaryota</taxon>
        <taxon>Viridiplantae</taxon>
        <taxon>Streptophyta</taxon>
        <taxon>Embryophyta</taxon>
        <taxon>Tracheophyta</taxon>
        <taxon>Spermatophyta</taxon>
        <taxon>Magnoliopsida</taxon>
        <taxon>eudicotyledons</taxon>
        <taxon>Gunneridae</taxon>
        <taxon>Pentapetalae</taxon>
        <taxon>rosids</taxon>
        <taxon>fabids</taxon>
        <taxon>Rosales</taxon>
        <taxon>Rosaceae</taxon>
        <taxon>Amygdaloideae</taxon>
        <taxon>Amygdaleae</taxon>
        <taxon>Prunus</taxon>
    </lineage>
</organism>
<dbReference type="OrthoDB" id="672127at2759"/>
<protein>
    <submittedName>
        <fullName evidence="2">Uncharacterized protein</fullName>
    </submittedName>
</protein>
<dbReference type="PANTHER" id="PTHR31170:SF20">
    <property type="entry name" value="DUF247 DOMAIN PROTEIN"/>
    <property type="match status" value="1"/>
</dbReference>
<proteinExistence type="predicted"/>
<dbReference type="Proteomes" id="UP000507245">
    <property type="component" value="Unassembled WGS sequence"/>
</dbReference>
<evidence type="ECO:0000313" key="3">
    <source>
        <dbReference type="Proteomes" id="UP000507245"/>
    </source>
</evidence>
<evidence type="ECO:0000256" key="1">
    <source>
        <dbReference type="SAM" id="MobiDB-lite"/>
    </source>
</evidence>
<accession>A0A6J5Y0E7</accession>
<keyword evidence="3" id="KW-1185">Reference proteome</keyword>
<reference evidence="3" key="1">
    <citation type="journal article" date="2020" name="Genome Biol.">
        <title>Gamete binning: chromosome-level and haplotype-resolved genome assembly enabled by high-throughput single-cell sequencing of gamete genomes.</title>
        <authorList>
            <person name="Campoy J.A."/>
            <person name="Sun H."/>
            <person name="Goel M."/>
            <person name="Jiao W.-B."/>
            <person name="Folz-Donahue K."/>
            <person name="Wang N."/>
            <person name="Rubio M."/>
            <person name="Liu C."/>
            <person name="Kukat C."/>
            <person name="Ruiz D."/>
            <person name="Huettel B."/>
            <person name="Schneeberger K."/>
        </authorList>
    </citation>
    <scope>NUCLEOTIDE SEQUENCE [LARGE SCALE GENOMIC DNA]</scope>
    <source>
        <strain evidence="3">cv. Rojo Pasion</strain>
    </source>
</reference>
<dbReference type="EMBL" id="CAEKKB010000007">
    <property type="protein sequence ID" value="CAB4317415.1"/>
    <property type="molecule type" value="Genomic_DNA"/>
</dbReference>
<dbReference type="PANTHER" id="PTHR31170">
    <property type="entry name" value="BNAC04G53230D PROTEIN"/>
    <property type="match status" value="1"/>
</dbReference>
<feature type="compositionally biased region" description="Basic and acidic residues" evidence="1">
    <location>
        <begin position="7"/>
        <end position="22"/>
    </location>
</feature>
<name>A0A6J5Y0E7_PRUAR</name>
<evidence type="ECO:0000313" key="2">
    <source>
        <dbReference type="EMBL" id="CAB4317415.1"/>
    </source>
</evidence>
<feature type="region of interest" description="Disordered" evidence="1">
    <location>
        <begin position="1"/>
        <end position="45"/>
    </location>
</feature>
<dbReference type="AlphaFoldDB" id="A0A6J5Y0E7"/>